<keyword evidence="10 16" id="KW-0418">Kinase</keyword>
<reference evidence="19" key="1">
    <citation type="submission" date="2013-10" db="EMBL/GenBank/DDBJ databases">
        <title>Functional metagenomics reveals novel beta-galactosidases not predictable from gene sequences.</title>
        <authorList>
            <person name="Cheng J."/>
            <person name="Engel K."/>
            <person name="Romantsov T."/>
            <person name="Neufeld J.D."/>
            <person name="Rose D.R."/>
            <person name="Charles T.C."/>
        </authorList>
    </citation>
    <scope>NUCLEOTIDE SEQUENCE</scope>
</reference>
<dbReference type="NCBIfam" id="NF004018">
    <property type="entry name" value="PRK05480.1"/>
    <property type="match status" value="1"/>
</dbReference>
<dbReference type="PANTHER" id="PTHR10285">
    <property type="entry name" value="URIDINE KINASE"/>
    <property type="match status" value="1"/>
</dbReference>
<evidence type="ECO:0000256" key="15">
    <source>
        <dbReference type="ARBA" id="ARBA00048909"/>
    </source>
</evidence>
<evidence type="ECO:0000256" key="14">
    <source>
        <dbReference type="ARBA" id="ARBA00047436"/>
    </source>
</evidence>
<dbReference type="InterPro" id="IPR003593">
    <property type="entry name" value="AAA+_ATPase"/>
</dbReference>
<evidence type="ECO:0000256" key="4">
    <source>
        <dbReference type="ARBA" id="ARBA00005408"/>
    </source>
</evidence>
<evidence type="ECO:0000256" key="5">
    <source>
        <dbReference type="ARBA" id="ARBA00012137"/>
    </source>
</evidence>
<dbReference type="GO" id="GO:0007017">
    <property type="term" value="P:microtubule-based process"/>
    <property type="evidence" value="ECO:0007669"/>
    <property type="project" value="InterPro"/>
</dbReference>
<evidence type="ECO:0000256" key="13">
    <source>
        <dbReference type="ARBA" id="ARBA00031452"/>
    </source>
</evidence>
<dbReference type="GO" id="GO:0005525">
    <property type="term" value="F:GTP binding"/>
    <property type="evidence" value="ECO:0007669"/>
    <property type="project" value="InterPro"/>
</dbReference>
<keyword evidence="11 16" id="KW-0067">ATP-binding</keyword>
<comment type="subcellular location">
    <subcellularLocation>
        <location evidence="1 16 17">Cytoplasm</location>
    </subcellularLocation>
</comment>
<dbReference type="UniPathway" id="UPA00579">
    <property type="reaction ID" value="UER00640"/>
</dbReference>
<evidence type="ECO:0000256" key="17">
    <source>
        <dbReference type="RuleBase" id="RU003825"/>
    </source>
</evidence>
<sequence length="216" mass="24271">MARSTQPSTPLVVGIAGGTGSGKTTVAHKLADAMPDGRCVTIEHDAYYRDQGHLPPEERATINYDHPASLESSLLAEHLRELRAGKAVDIPIYDFATHTRRADKRHVVPAPVIIVEGILVFCEANLREQMDIKIFVDTDADIRLMRRIRRDLELRGRTFQSVRDQYYATVRPMHIEYVEPTKRWADLIVPEGGDNRIALDVLLGQLGRIAYGGFKE</sequence>
<feature type="domain" description="AAA+ ATPase" evidence="18">
    <location>
        <begin position="9"/>
        <end position="158"/>
    </location>
</feature>
<evidence type="ECO:0000259" key="18">
    <source>
        <dbReference type="SMART" id="SM00382"/>
    </source>
</evidence>
<comment type="similarity">
    <text evidence="4 16 17">Belongs to the uridine kinase family.</text>
</comment>
<dbReference type="GO" id="GO:0005874">
    <property type="term" value="C:microtubule"/>
    <property type="evidence" value="ECO:0007669"/>
    <property type="project" value="InterPro"/>
</dbReference>
<dbReference type="Gene3D" id="3.40.50.300">
    <property type="entry name" value="P-loop containing nucleotide triphosphate hydrolases"/>
    <property type="match status" value="1"/>
</dbReference>
<gene>
    <name evidence="16" type="primary">udk</name>
</gene>
<evidence type="ECO:0000313" key="19">
    <source>
        <dbReference type="EMBL" id="AHN97830.1"/>
    </source>
</evidence>
<dbReference type="GO" id="GO:0004849">
    <property type="term" value="F:uridine kinase activity"/>
    <property type="evidence" value="ECO:0007669"/>
    <property type="project" value="UniProtKB-UniRule"/>
</dbReference>
<dbReference type="Pfam" id="PF00485">
    <property type="entry name" value="PRK"/>
    <property type="match status" value="1"/>
</dbReference>
<dbReference type="EC" id="2.7.1.48" evidence="5 16"/>
<accession>X2LBF9</accession>
<evidence type="ECO:0000256" key="8">
    <source>
        <dbReference type="ARBA" id="ARBA00022679"/>
    </source>
</evidence>
<dbReference type="InterPro" id="IPR006083">
    <property type="entry name" value="PRK/URK"/>
</dbReference>
<dbReference type="InterPro" id="IPR027417">
    <property type="entry name" value="P-loop_NTPase"/>
</dbReference>
<dbReference type="EMBL" id="KF796601">
    <property type="protein sequence ID" value="AHN97830.1"/>
    <property type="molecule type" value="Genomic_DNA"/>
</dbReference>
<evidence type="ECO:0000256" key="9">
    <source>
        <dbReference type="ARBA" id="ARBA00022741"/>
    </source>
</evidence>
<comment type="catalytic activity">
    <reaction evidence="14 17">
        <text>cytidine + ATP = CMP + ADP + H(+)</text>
        <dbReference type="Rhea" id="RHEA:24674"/>
        <dbReference type="ChEBI" id="CHEBI:15378"/>
        <dbReference type="ChEBI" id="CHEBI:17562"/>
        <dbReference type="ChEBI" id="CHEBI:30616"/>
        <dbReference type="ChEBI" id="CHEBI:60377"/>
        <dbReference type="ChEBI" id="CHEBI:456216"/>
        <dbReference type="EC" id="2.7.1.48"/>
    </reaction>
</comment>
<protein>
    <recommendedName>
        <fullName evidence="6 16">Uridine kinase</fullName>
        <ecNumber evidence="5 16">2.7.1.48</ecNumber>
    </recommendedName>
    <alternativeName>
        <fullName evidence="12 16">Cytidine monophosphokinase</fullName>
    </alternativeName>
    <alternativeName>
        <fullName evidence="13 16">Uridine monophosphokinase</fullName>
    </alternativeName>
</protein>
<keyword evidence="9 16" id="KW-0547">Nucleotide-binding</keyword>
<evidence type="ECO:0000256" key="12">
    <source>
        <dbReference type="ARBA" id="ARBA00030641"/>
    </source>
</evidence>
<evidence type="ECO:0000256" key="6">
    <source>
        <dbReference type="ARBA" id="ARBA00021478"/>
    </source>
</evidence>
<dbReference type="InterPro" id="IPR017975">
    <property type="entry name" value="Tubulin_CS"/>
</dbReference>
<dbReference type="CDD" id="cd02023">
    <property type="entry name" value="UMPK"/>
    <property type="match status" value="1"/>
</dbReference>
<dbReference type="AlphaFoldDB" id="X2LBF9"/>
<dbReference type="GO" id="GO:0044206">
    <property type="term" value="P:UMP salvage"/>
    <property type="evidence" value="ECO:0007669"/>
    <property type="project" value="UniProtKB-UniRule"/>
</dbReference>
<comment type="catalytic activity">
    <reaction evidence="15 16 17">
        <text>uridine + ATP = UMP + ADP + H(+)</text>
        <dbReference type="Rhea" id="RHEA:16825"/>
        <dbReference type="ChEBI" id="CHEBI:15378"/>
        <dbReference type="ChEBI" id="CHEBI:16704"/>
        <dbReference type="ChEBI" id="CHEBI:30616"/>
        <dbReference type="ChEBI" id="CHEBI:57865"/>
        <dbReference type="ChEBI" id="CHEBI:456216"/>
        <dbReference type="EC" id="2.7.1.48"/>
    </reaction>
</comment>
<evidence type="ECO:0000256" key="11">
    <source>
        <dbReference type="ARBA" id="ARBA00022840"/>
    </source>
</evidence>
<evidence type="ECO:0000256" key="16">
    <source>
        <dbReference type="HAMAP-Rule" id="MF_00551"/>
    </source>
</evidence>
<organism evidence="19">
    <name type="scientific">uncultured bacterium lac111</name>
    <dbReference type="NCBI Taxonomy" id="1447235"/>
    <lineage>
        <taxon>Bacteria</taxon>
        <taxon>environmental samples</taxon>
    </lineage>
</organism>
<comment type="pathway">
    <text evidence="3 16 17">Pyrimidine metabolism; CTP biosynthesis via salvage pathway; CTP from cytidine: step 1/3.</text>
</comment>
<dbReference type="SUPFAM" id="SSF52540">
    <property type="entry name" value="P-loop containing nucleoside triphosphate hydrolases"/>
    <property type="match status" value="1"/>
</dbReference>
<keyword evidence="7 16" id="KW-0963">Cytoplasm</keyword>
<dbReference type="NCBIfam" id="TIGR00235">
    <property type="entry name" value="udk"/>
    <property type="match status" value="1"/>
</dbReference>
<dbReference type="UniPathway" id="UPA00574">
    <property type="reaction ID" value="UER00637"/>
</dbReference>
<dbReference type="PROSITE" id="PS00227">
    <property type="entry name" value="TUBULIN"/>
    <property type="match status" value="1"/>
</dbReference>
<dbReference type="HAMAP" id="MF_00551">
    <property type="entry name" value="Uridine_kinase"/>
    <property type="match status" value="1"/>
</dbReference>
<dbReference type="GO" id="GO:0005737">
    <property type="term" value="C:cytoplasm"/>
    <property type="evidence" value="ECO:0007669"/>
    <property type="project" value="UniProtKB-SubCell"/>
</dbReference>
<comment type="pathway">
    <text evidence="2 16 17">Pyrimidine metabolism; UMP biosynthesis via salvage pathway; UMP from uridine: step 1/1.</text>
</comment>
<keyword evidence="8 16" id="KW-0808">Transferase</keyword>
<dbReference type="InterPro" id="IPR026008">
    <property type="entry name" value="Uridine_kinase"/>
</dbReference>
<name>X2LBF9_9BACT</name>
<proteinExistence type="inferred from homology"/>
<dbReference type="SMART" id="SM00382">
    <property type="entry name" value="AAA"/>
    <property type="match status" value="1"/>
</dbReference>
<dbReference type="InterPro" id="IPR000764">
    <property type="entry name" value="Uridine_kinase-like"/>
</dbReference>
<dbReference type="PRINTS" id="PR00988">
    <property type="entry name" value="URIDINKINASE"/>
</dbReference>
<dbReference type="GO" id="GO:0005524">
    <property type="term" value="F:ATP binding"/>
    <property type="evidence" value="ECO:0007669"/>
    <property type="project" value="UniProtKB-UniRule"/>
</dbReference>
<evidence type="ECO:0000256" key="1">
    <source>
        <dbReference type="ARBA" id="ARBA00004496"/>
    </source>
</evidence>
<dbReference type="GO" id="GO:0044211">
    <property type="term" value="P:CTP salvage"/>
    <property type="evidence" value="ECO:0007669"/>
    <property type="project" value="UniProtKB-UniRule"/>
</dbReference>
<evidence type="ECO:0000256" key="10">
    <source>
        <dbReference type="ARBA" id="ARBA00022777"/>
    </source>
</evidence>
<evidence type="ECO:0000256" key="2">
    <source>
        <dbReference type="ARBA" id="ARBA00004690"/>
    </source>
</evidence>
<dbReference type="GO" id="GO:0043771">
    <property type="term" value="F:cytidine kinase activity"/>
    <property type="evidence" value="ECO:0007669"/>
    <property type="project" value="RHEA"/>
</dbReference>
<evidence type="ECO:0000256" key="3">
    <source>
        <dbReference type="ARBA" id="ARBA00004784"/>
    </source>
</evidence>
<feature type="binding site" evidence="16">
    <location>
        <begin position="17"/>
        <end position="24"/>
    </location>
    <ligand>
        <name>ATP</name>
        <dbReference type="ChEBI" id="CHEBI:30616"/>
    </ligand>
</feature>
<evidence type="ECO:0000256" key="7">
    <source>
        <dbReference type="ARBA" id="ARBA00022490"/>
    </source>
</evidence>